<dbReference type="SUPFAM" id="SSF110849">
    <property type="entry name" value="ParB/Sulfiredoxin"/>
    <property type="match status" value="1"/>
</dbReference>
<dbReference type="InterPro" id="IPR036086">
    <property type="entry name" value="ParB/Sulfiredoxin_sf"/>
</dbReference>
<organism evidence="2">
    <name type="scientific">bioreactor metagenome</name>
    <dbReference type="NCBI Taxonomy" id="1076179"/>
    <lineage>
        <taxon>unclassified sequences</taxon>
        <taxon>metagenomes</taxon>
        <taxon>ecological metagenomes</taxon>
    </lineage>
</organism>
<dbReference type="InterPro" id="IPR003115">
    <property type="entry name" value="ParB_N"/>
</dbReference>
<dbReference type="AlphaFoldDB" id="A0A645HL88"/>
<evidence type="ECO:0000313" key="2">
    <source>
        <dbReference type="EMBL" id="MPN39785.1"/>
    </source>
</evidence>
<accession>A0A645HL88</accession>
<dbReference type="EMBL" id="VSSQ01095812">
    <property type="protein sequence ID" value="MPN39785.1"/>
    <property type="molecule type" value="Genomic_DNA"/>
</dbReference>
<proteinExistence type="predicted"/>
<dbReference type="Pfam" id="PF02195">
    <property type="entry name" value="ParB_N"/>
    <property type="match status" value="1"/>
</dbReference>
<feature type="domain" description="ParB-like N-terminal" evidence="1">
    <location>
        <begin position="7"/>
        <end position="66"/>
    </location>
</feature>
<name>A0A645HL88_9ZZZZ</name>
<evidence type="ECO:0000259" key="1">
    <source>
        <dbReference type="Pfam" id="PF02195"/>
    </source>
</evidence>
<sequence length="148" mass="16522">MKPGDKEYEKLRRSISEFGYVEPVVWNSRTGNVVGGHQRLKVLVDLGHTEIDCVVVDLDPQREKALNVALNKIQGDWDENKLASLMADFDAQAFDVSLTGFDAAEVDALLNKFYSKEAIEDDFDADEVSRHRGVGWPVRTVRQSLAAG</sequence>
<gene>
    <name evidence="2" type="ORF">SDC9_187317</name>
</gene>
<protein>
    <recommendedName>
        <fullName evidence="1">ParB-like N-terminal domain-containing protein</fullName>
    </recommendedName>
</protein>
<comment type="caution">
    <text evidence="2">The sequence shown here is derived from an EMBL/GenBank/DDBJ whole genome shotgun (WGS) entry which is preliminary data.</text>
</comment>
<dbReference type="Gene3D" id="3.90.1530.10">
    <property type="entry name" value="Conserved hypothetical protein from pyrococcus furiosus pfu- 392566-001, ParB domain"/>
    <property type="match status" value="1"/>
</dbReference>
<reference evidence="2" key="1">
    <citation type="submission" date="2019-08" db="EMBL/GenBank/DDBJ databases">
        <authorList>
            <person name="Kucharzyk K."/>
            <person name="Murdoch R.W."/>
            <person name="Higgins S."/>
            <person name="Loffler F."/>
        </authorList>
    </citation>
    <scope>NUCLEOTIDE SEQUENCE</scope>
</reference>
<dbReference type="CDD" id="cd16401">
    <property type="entry name" value="ParB_N_like_MT"/>
    <property type="match status" value="1"/>
</dbReference>